<evidence type="ECO:0008006" key="3">
    <source>
        <dbReference type="Google" id="ProtNLM"/>
    </source>
</evidence>
<comment type="caution">
    <text evidence="1">The sequence shown here is derived from an EMBL/GenBank/DDBJ whole genome shotgun (WGS) entry which is preliminary data.</text>
</comment>
<proteinExistence type="predicted"/>
<name>A0A848C1C2_9FIRM</name>
<gene>
    <name evidence="1" type="ORF">HF872_06970</name>
</gene>
<evidence type="ECO:0000313" key="1">
    <source>
        <dbReference type="EMBL" id="NME28363.1"/>
    </source>
</evidence>
<accession>A0A848C1C2</accession>
<dbReference type="InterPro" id="IPR058240">
    <property type="entry name" value="rSAM_sf"/>
</dbReference>
<dbReference type="SUPFAM" id="SSF102114">
    <property type="entry name" value="Radical SAM enzymes"/>
    <property type="match status" value="1"/>
</dbReference>
<organism evidence="1 2">
    <name type="scientific">Megasphaera hexanoica</name>
    <dbReference type="NCBI Taxonomy" id="1675036"/>
    <lineage>
        <taxon>Bacteria</taxon>
        <taxon>Bacillati</taxon>
        <taxon>Bacillota</taxon>
        <taxon>Negativicutes</taxon>
        <taxon>Veillonellales</taxon>
        <taxon>Veillonellaceae</taxon>
        <taxon>Megasphaera</taxon>
    </lineage>
</organism>
<protein>
    <recommendedName>
        <fullName evidence="3">Radical SAM protein</fullName>
    </recommendedName>
</protein>
<evidence type="ECO:0000313" key="2">
    <source>
        <dbReference type="Proteomes" id="UP000591071"/>
    </source>
</evidence>
<dbReference type="EMBL" id="JABAFG010000009">
    <property type="protein sequence ID" value="NME28363.1"/>
    <property type="molecule type" value="Genomic_DNA"/>
</dbReference>
<reference evidence="1 2" key="1">
    <citation type="submission" date="2020-04" db="EMBL/GenBank/DDBJ databases">
        <authorList>
            <person name="Hitch T.C.A."/>
            <person name="Wylensek D."/>
            <person name="Clavel T."/>
        </authorList>
    </citation>
    <scope>NUCLEOTIDE SEQUENCE [LARGE SCALE GENOMIC DNA]</scope>
    <source>
        <strain evidence="1 2">Oil-RF-744-FAT-WT-6-1</strain>
    </source>
</reference>
<sequence length="397" mass="47125">MKIGIIDADLIGRKKHRFPNLVCEKISGYWKEKGAEVYLLMDYNLPDFFDYVYIAKVFTDTPVPDFINKLIGKKDNPNEKVKIGGTGFYFDKAPNLPAEIEHHMPDYHLYDEWIKNEVSRACKEAEQKGKVFNKSKFMTQFKEYTDYSIGFITRGCFRKCKFCVNQKFDHVFVHSPLREFLDPSRKKLCFLDDNFLGCPQWKSLLEEIISTGRQFKFKQGLDERLLTEEKCRMLFNSKYDGDFTFAFDNISDYELIHEKLKMIRKYNQKKSVKFYVLVGFESTDAKDIENAFKRVELLLCYRCLPYIMRYMDKNNTPWKQSKYRALYVTIARWCNQPSIIKKMSFRDFCEANQALHKNKNTLCSAMKSMVDFENEYPEIAARYFDIRFGEDNLNITK</sequence>
<dbReference type="RefSeq" id="WP_170087585.1">
    <property type="nucleotide sequence ID" value="NZ_JABAFG010000009.1"/>
</dbReference>
<dbReference type="AlphaFoldDB" id="A0A848C1C2"/>
<dbReference type="Proteomes" id="UP000591071">
    <property type="component" value="Unassembled WGS sequence"/>
</dbReference>